<keyword evidence="3" id="KW-1185">Reference proteome</keyword>
<gene>
    <name evidence="2" type="ORF">H9Y05_12095</name>
</gene>
<dbReference type="SUPFAM" id="SSF53098">
    <property type="entry name" value="Ribonuclease H-like"/>
    <property type="match status" value="1"/>
</dbReference>
<dbReference type="SMART" id="SM00479">
    <property type="entry name" value="EXOIII"/>
    <property type="match status" value="1"/>
</dbReference>
<dbReference type="EMBL" id="JACVEL010000008">
    <property type="protein sequence ID" value="MBC9813209.1"/>
    <property type="molecule type" value="Genomic_DNA"/>
</dbReference>
<sequence>MKLKLERPLAVFDLEATGLDVTNDRIVEIAILRIDTDGSTHQYAKRVNPEMPIPNETSLIHGIYDKDVEQEKTFTELAPEIAAFLGDSDLAGYNSNKFDIPMLAEEFLRSGHLFDISSRKHVDVQNIFHKMEQRTLVAAYAFYCQKELNNAHQAMADVTATWEVLQAQLEKYDNIEGTVEFLADFTKAGNFDLLDFAGRIAVNEKGEAVYNFGKHKGKTIREVNRIEPGYYGWMLDANFPLYTKQVLKKEMEKIKEEQATQKQQQPKEEAGDLQAKLEALKNKFK</sequence>
<name>A0A8J6TTQ8_9FLAO</name>
<accession>A0A8J6TTQ8</accession>
<reference evidence="2" key="1">
    <citation type="submission" date="2020-09" db="EMBL/GenBank/DDBJ databases">
        <title>Taishania pollutisoli gen. nov., sp. nov., Isolated from Tetrabromobisphenol A-Contaminated Soil.</title>
        <authorList>
            <person name="Chen Q."/>
        </authorList>
    </citation>
    <scope>NUCLEOTIDE SEQUENCE</scope>
    <source>
        <strain evidence="2">CZZ-1</strain>
    </source>
</reference>
<dbReference type="Pfam" id="PF00929">
    <property type="entry name" value="RNase_T"/>
    <property type="match status" value="1"/>
</dbReference>
<dbReference type="GO" id="GO:0005829">
    <property type="term" value="C:cytosol"/>
    <property type="evidence" value="ECO:0007669"/>
    <property type="project" value="TreeGrafter"/>
</dbReference>
<dbReference type="InterPro" id="IPR013520">
    <property type="entry name" value="Ribonucl_H"/>
</dbReference>
<protein>
    <submittedName>
        <fullName evidence="2">Ribonuclease H-like domain-containing protein</fullName>
    </submittedName>
</protein>
<dbReference type="InterPro" id="IPR012337">
    <property type="entry name" value="RNaseH-like_sf"/>
</dbReference>
<proteinExistence type="predicted"/>
<dbReference type="InterPro" id="IPR036397">
    <property type="entry name" value="RNaseH_sf"/>
</dbReference>
<dbReference type="PANTHER" id="PTHR30231:SF41">
    <property type="entry name" value="DNA POLYMERASE III SUBUNIT EPSILON"/>
    <property type="match status" value="1"/>
</dbReference>
<dbReference type="RefSeq" id="WP_216714440.1">
    <property type="nucleotide sequence ID" value="NZ_JACVEL010000008.1"/>
</dbReference>
<dbReference type="GO" id="GO:0008408">
    <property type="term" value="F:3'-5' exonuclease activity"/>
    <property type="evidence" value="ECO:0007669"/>
    <property type="project" value="TreeGrafter"/>
</dbReference>
<evidence type="ECO:0000259" key="1">
    <source>
        <dbReference type="SMART" id="SM00479"/>
    </source>
</evidence>
<dbReference type="InterPro" id="IPR046768">
    <property type="entry name" value="ExoX-like_C"/>
</dbReference>
<dbReference type="AlphaFoldDB" id="A0A8J6TTQ8"/>
<evidence type="ECO:0000313" key="3">
    <source>
        <dbReference type="Proteomes" id="UP000652681"/>
    </source>
</evidence>
<dbReference type="PANTHER" id="PTHR30231">
    <property type="entry name" value="DNA POLYMERASE III SUBUNIT EPSILON"/>
    <property type="match status" value="1"/>
</dbReference>
<dbReference type="GO" id="GO:0045004">
    <property type="term" value="P:DNA replication proofreading"/>
    <property type="evidence" value="ECO:0007669"/>
    <property type="project" value="TreeGrafter"/>
</dbReference>
<dbReference type="Pfam" id="PF20600">
    <property type="entry name" value="ExoX-like_C"/>
    <property type="match status" value="1"/>
</dbReference>
<organism evidence="2 3">
    <name type="scientific">Taishania pollutisoli</name>
    <dbReference type="NCBI Taxonomy" id="2766479"/>
    <lineage>
        <taxon>Bacteria</taxon>
        <taxon>Pseudomonadati</taxon>
        <taxon>Bacteroidota</taxon>
        <taxon>Flavobacteriia</taxon>
        <taxon>Flavobacteriales</taxon>
        <taxon>Crocinitomicaceae</taxon>
        <taxon>Taishania</taxon>
    </lineage>
</organism>
<dbReference type="Proteomes" id="UP000652681">
    <property type="component" value="Unassembled WGS sequence"/>
</dbReference>
<dbReference type="Gene3D" id="3.30.420.10">
    <property type="entry name" value="Ribonuclease H-like superfamily/Ribonuclease H"/>
    <property type="match status" value="1"/>
</dbReference>
<dbReference type="CDD" id="cd06127">
    <property type="entry name" value="DEDDh"/>
    <property type="match status" value="1"/>
</dbReference>
<dbReference type="GO" id="GO:0003676">
    <property type="term" value="F:nucleic acid binding"/>
    <property type="evidence" value="ECO:0007669"/>
    <property type="project" value="InterPro"/>
</dbReference>
<evidence type="ECO:0000313" key="2">
    <source>
        <dbReference type="EMBL" id="MBC9813209.1"/>
    </source>
</evidence>
<feature type="domain" description="Exonuclease" evidence="1">
    <location>
        <begin position="8"/>
        <end position="174"/>
    </location>
</feature>
<comment type="caution">
    <text evidence="2">The sequence shown here is derived from an EMBL/GenBank/DDBJ whole genome shotgun (WGS) entry which is preliminary data.</text>
</comment>